<dbReference type="Proteomes" id="UP001153269">
    <property type="component" value="Unassembled WGS sequence"/>
</dbReference>
<proteinExistence type="predicted"/>
<evidence type="ECO:0000313" key="1">
    <source>
        <dbReference type="EMBL" id="CAB1437068.1"/>
    </source>
</evidence>
<comment type="caution">
    <text evidence="1">The sequence shown here is derived from an EMBL/GenBank/DDBJ whole genome shotgun (WGS) entry which is preliminary data.</text>
</comment>
<gene>
    <name evidence="1" type="ORF">PLEPLA_LOCUS25101</name>
</gene>
<keyword evidence="2" id="KW-1185">Reference proteome</keyword>
<name>A0A9N7UQR1_PLEPL</name>
<dbReference type="EMBL" id="CADEAL010001979">
    <property type="protein sequence ID" value="CAB1437068.1"/>
    <property type="molecule type" value="Genomic_DNA"/>
</dbReference>
<protein>
    <submittedName>
        <fullName evidence="1">Uncharacterized protein</fullName>
    </submittedName>
</protein>
<evidence type="ECO:0000313" key="2">
    <source>
        <dbReference type="Proteomes" id="UP001153269"/>
    </source>
</evidence>
<sequence>MIPFIVFHLSWLNSWRWQAKEGIPDVPLPSPAFQLILVDLGGVLGPDGICNPSTEFWDFPGQQTTPVRTGNHGLMKPKSHIVCKSMEASLRLYRESRYIALDERANASRAPPARLARSPSPVGYGSPAPWLALLRANRVGDARLAVEGCCASSSSHCSHCSHCGAALGS</sequence>
<dbReference type="AlphaFoldDB" id="A0A9N7UQR1"/>
<organism evidence="1 2">
    <name type="scientific">Pleuronectes platessa</name>
    <name type="common">European plaice</name>
    <dbReference type="NCBI Taxonomy" id="8262"/>
    <lineage>
        <taxon>Eukaryota</taxon>
        <taxon>Metazoa</taxon>
        <taxon>Chordata</taxon>
        <taxon>Craniata</taxon>
        <taxon>Vertebrata</taxon>
        <taxon>Euteleostomi</taxon>
        <taxon>Actinopterygii</taxon>
        <taxon>Neopterygii</taxon>
        <taxon>Teleostei</taxon>
        <taxon>Neoteleostei</taxon>
        <taxon>Acanthomorphata</taxon>
        <taxon>Carangaria</taxon>
        <taxon>Pleuronectiformes</taxon>
        <taxon>Pleuronectoidei</taxon>
        <taxon>Pleuronectidae</taxon>
        <taxon>Pleuronectes</taxon>
    </lineage>
</organism>
<accession>A0A9N7UQR1</accession>
<reference evidence="1" key="1">
    <citation type="submission" date="2020-03" db="EMBL/GenBank/DDBJ databases">
        <authorList>
            <person name="Weist P."/>
        </authorList>
    </citation>
    <scope>NUCLEOTIDE SEQUENCE</scope>
</reference>